<dbReference type="EC" id="3.2.2.n1" evidence="3"/>
<organism evidence="5 6">
    <name type="scientific">Candidatus Kirkpatrickella diaphorinae</name>
    <dbReference type="NCBI Taxonomy" id="2984322"/>
    <lineage>
        <taxon>Bacteria</taxon>
        <taxon>Pseudomonadati</taxon>
        <taxon>Pseudomonadota</taxon>
        <taxon>Alphaproteobacteria</taxon>
        <taxon>Acetobacterales</taxon>
        <taxon>Acetobacteraceae</taxon>
        <taxon>Candidatus Kirkpatrickella</taxon>
    </lineage>
</organism>
<evidence type="ECO:0000256" key="4">
    <source>
        <dbReference type="SAM" id="SignalP"/>
    </source>
</evidence>
<evidence type="ECO:0000256" key="2">
    <source>
        <dbReference type="ARBA" id="ARBA00006763"/>
    </source>
</evidence>
<evidence type="ECO:0000313" key="5">
    <source>
        <dbReference type="EMBL" id="UYH52278.1"/>
    </source>
</evidence>
<accession>A0ABY6GL50</accession>
<protein>
    <recommendedName>
        <fullName evidence="3">Cytokinin riboside 5'-monophosphate phosphoribohydrolase</fullName>
        <ecNumber evidence="3">3.2.2.n1</ecNumber>
    </recommendedName>
</protein>
<dbReference type="InterPro" id="IPR005269">
    <property type="entry name" value="LOG"/>
</dbReference>
<keyword evidence="4" id="KW-0732">Signal</keyword>
<keyword evidence="3" id="KW-0203">Cytokinin biosynthesis</keyword>
<dbReference type="Gene3D" id="3.40.50.450">
    <property type="match status" value="1"/>
</dbReference>
<gene>
    <name evidence="5" type="ORF">N5W20_07435</name>
</gene>
<dbReference type="SUPFAM" id="SSF102405">
    <property type="entry name" value="MCP/YpsA-like"/>
    <property type="match status" value="1"/>
</dbReference>
<keyword evidence="6" id="KW-1185">Reference proteome</keyword>
<name>A0ABY6GL50_9PROT</name>
<reference evidence="5" key="1">
    <citation type="submission" date="2022-10" db="EMBL/GenBank/DDBJ databases">
        <title>Candidatus Kirkpatrella diaphorinas gen. nov., sp. nov., an uncultured endosymbiont identified in a population of Diaphorina citri from Hawaii.</title>
        <authorList>
            <person name="Henry E.M."/>
            <person name="Carlson C.R."/>
            <person name="Kuo Y.-W."/>
        </authorList>
    </citation>
    <scope>NUCLEOTIDE SEQUENCE</scope>
    <source>
        <strain evidence="5">CADCRV1</strain>
    </source>
</reference>
<dbReference type="PANTHER" id="PTHR31223:SF70">
    <property type="entry name" value="LOG FAMILY PROTEIN YJL055W"/>
    <property type="match status" value="1"/>
</dbReference>
<dbReference type="InterPro" id="IPR031100">
    <property type="entry name" value="LOG_fam"/>
</dbReference>
<sequence>MMVMSASVFCGSRLGVGSAFADLAAHLGAGLARQGITLIYGGAKSGLMGVLADAALQEGGAVIGVIPTFLHHWEVMHEGVSELILTPSLHTRKQVMLDRAEAFIILPGGIGTFDELFEVLTWRHLRLHDKPIIILNYHGWADHLLASLKGAIAQGFADPDIQTCYEVMSDVDAVLSRLGTV</sequence>
<dbReference type="NCBIfam" id="TIGR00730">
    <property type="entry name" value="Rossman fold protein, TIGR00730 family"/>
    <property type="match status" value="1"/>
</dbReference>
<evidence type="ECO:0000313" key="6">
    <source>
        <dbReference type="Proteomes" id="UP001163831"/>
    </source>
</evidence>
<feature type="signal peptide" evidence="4">
    <location>
        <begin position="1"/>
        <end position="21"/>
    </location>
</feature>
<comment type="similarity">
    <text evidence="2 3">Belongs to the LOG family.</text>
</comment>
<dbReference type="Proteomes" id="UP001163831">
    <property type="component" value="Chromosome"/>
</dbReference>
<evidence type="ECO:0000256" key="3">
    <source>
        <dbReference type="RuleBase" id="RU363015"/>
    </source>
</evidence>
<dbReference type="PANTHER" id="PTHR31223">
    <property type="entry name" value="LOG FAMILY PROTEIN YJL055W"/>
    <property type="match status" value="1"/>
</dbReference>
<dbReference type="EMBL" id="CP107052">
    <property type="protein sequence ID" value="UYH52278.1"/>
    <property type="molecule type" value="Genomic_DNA"/>
</dbReference>
<dbReference type="Pfam" id="PF03641">
    <property type="entry name" value="Lysine_decarbox"/>
    <property type="match status" value="1"/>
</dbReference>
<comment type="catalytic activity">
    <reaction evidence="1">
        <text>AMP + H2O = D-ribose 5-phosphate + adenine</text>
        <dbReference type="Rhea" id="RHEA:20129"/>
        <dbReference type="ChEBI" id="CHEBI:15377"/>
        <dbReference type="ChEBI" id="CHEBI:16708"/>
        <dbReference type="ChEBI" id="CHEBI:78346"/>
        <dbReference type="ChEBI" id="CHEBI:456215"/>
        <dbReference type="EC" id="3.2.2.4"/>
    </reaction>
</comment>
<evidence type="ECO:0000256" key="1">
    <source>
        <dbReference type="ARBA" id="ARBA00000274"/>
    </source>
</evidence>
<feature type="chain" id="PRO_5046211320" description="Cytokinin riboside 5'-monophosphate phosphoribohydrolase" evidence="4">
    <location>
        <begin position="22"/>
        <end position="181"/>
    </location>
</feature>
<keyword evidence="3" id="KW-0378">Hydrolase</keyword>
<proteinExistence type="inferred from homology"/>